<dbReference type="GO" id="GO:0052588">
    <property type="term" value="F:diacetyl reductase ((S)-acetoin forming) (NAD+) activity"/>
    <property type="evidence" value="ECO:0007669"/>
    <property type="project" value="UniProtKB-EC"/>
</dbReference>
<comment type="similarity">
    <text evidence="1">Belongs to the short-chain dehydrogenases/reductases (SDR) family.</text>
</comment>
<dbReference type="PANTHER" id="PTHR42760">
    <property type="entry name" value="SHORT-CHAIN DEHYDROGENASES/REDUCTASES FAMILY MEMBER"/>
    <property type="match status" value="1"/>
</dbReference>
<keyword evidence="9" id="KW-1185">Reference proteome</keyword>
<proteinExistence type="inferred from homology"/>
<dbReference type="PROSITE" id="PS00061">
    <property type="entry name" value="ADH_SHORT"/>
    <property type="match status" value="1"/>
</dbReference>
<feature type="binding site" evidence="7">
    <location>
        <position position="92"/>
    </location>
    <ligand>
        <name>NAD(+)</name>
        <dbReference type="ChEBI" id="CHEBI:57540"/>
    </ligand>
</feature>
<dbReference type="InterPro" id="IPR036291">
    <property type="entry name" value="NAD(P)-bd_dom_sf"/>
</dbReference>
<dbReference type="Gene3D" id="3.40.50.720">
    <property type="entry name" value="NAD(P)-binding Rossmann-like Domain"/>
    <property type="match status" value="1"/>
</dbReference>
<evidence type="ECO:0000256" key="5">
    <source>
        <dbReference type="ARBA" id="ARBA00047315"/>
    </source>
</evidence>
<dbReference type="EC" id="1.1.1.304" evidence="2"/>
<sequence length="262" mass="27365">MVASEKRVALVTGAARGIGKGIALRLAADGLDVAVNDIEANGDQLKGVADEIAAMGRRSAAVVADVAEPDAVQAMVQQTVGELGSLDVMVANAGIAAVKPLLEVTPEEFDHLMSINLRGVYLCYTAAARQMIAQGSGGKIIGAASIVAYRPFPLLGHYSASKWAVRGLTQAAAMEWAQHGITVNAYCPGIVGTAMWDHIDEKLADHEGLRKGAAIAKYSELIHLGRVSVPEDVAGFVSYLASPDSDYMTGQSVMIDGGIQFS</sequence>
<reference evidence="8 9" key="1">
    <citation type="submission" date="2019-06" db="EMBL/GenBank/DDBJ databases">
        <title>Sequencing the genomes of 1000 actinobacteria strains.</title>
        <authorList>
            <person name="Klenk H.-P."/>
        </authorList>
    </citation>
    <scope>NUCLEOTIDE SEQUENCE [LARGE SCALE GENOMIC DNA]</scope>
    <source>
        <strain evidence="8 9">DSM 45301</strain>
    </source>
</reference>
<feature type="binding site" evidence="7">
    <location>
        <position position="158"/>
    </location>
    <ligand>
        <name>NAD(+)</name>
        <dbReference type="ChEBI" id="CHEBI:57540"/>
    </ligand>
</feature>
<dbReference type="InterPro" id="IPR020904">
    <property type="entry name" value="Sc_DH/Rdtase_CS"/>
</dbReference>
<evidence type="ECO:0000256" key="6">
    <source>
        <dbReference type="PIRSR" id="PIRSR614007-1"/>
    </source>
</evidence>
<evidence type="ECO:0000256" key="1">
    <source>
        <dbReference type="ARBA" id="ARBA00006484"/>
    </source>
</evidence>
<evidence type="ECO:0000313" key="8">
    <source>
        <dbReference type="EMBL" id="TQM11755.1"/>
    </source>
</evidence>
<dbReference type="GO" id="GO:0006633">
    <property type="term" value="P:fatty acid biosynthetic process"/>
    <property type="evidence" value="ECO:0007669"/>
    <property type="project" value="TreeGrafter"/>
</dbReference>
<feature type="binding site" evidence="7">
    <location>
        <begin position="188"/>
        <end position="193"/>
    </location>
    <ligand>
        <name>NAD(+)</name>
        <dbReference type="ChEBI" id="CHEBI:57540"/>
    </ligand>
</feature>
<dbReference type="GO" id="GO:0048038">
    <property type="term" value="F:quinone binding"/>
    <property type="evidence" value="ECO:0007669"/>
    <property type="project" value="TreeGrafter"/>
</dbReference>
<feature type="binding site" evidence="7">
    <location>
        <position position="162"/>
    </location>
    <ligand>
        <name>NAD(+)</name>
        <dbReference type="ChEBI" id="CHEBI:57540"/>
    </ligand>
</feature>
<comment type="catalytic activity">
    <reaction evidence="5">
        <text>(S)-acetoin + NAD(+) = diacetyl + NADH + H(+)</text>
        <dbReference type="Rhea" id="RHEA:27286"/>
        <dbReference type="ChEBI" id="CHEBI:15378"/>
        <dbReference type="ChEBI" id="CHEBI:15687"/>
        <dbReference type="ChEBI" id="CHEBI:16583"/>
        <dbReference type="ChEBI" id="CHEBI:57540"/>
        <dbReference type="ChEBI" id="CHEBI:57945"/>
        <dbReference type="EC" id="1.1.1.304"/>
    </reaction>
</comment>
<dbReference type="InterPro" id="IPR014007">
    <property type="entry name" value="23BDH"/>
</dbReference>
<evidence type="ECO:0000313" key="9">
    <source>
        <dbReference type="Proteomes" id="UP000315677"/>
    </source>
</evidence>
<dbReference type="InterPro" id="IPR002347">
    <property type="entry name" value="SDR_fam"/>
</dbReference>
<dbReference type="RefSeq" id="WP_142056128.1">
    <property type="nucleotide sequence ID" value="NZ_VFPA01000002.1"/>
</dbReference>
<feature type="active site" description="Proton acceptor" evidence="6">
    <location>
        <position position="158"/>
    </location>
</feature>
<evidence type="ECO:0000256" key="4">
    <source>
        <dbReference type="ARBA" id="ARBA00023027"/>
    </source>
</evidence>
<evidence type="ECO:0000256" key="2">
    <source>
        <dbReference type="ARBA" id="ARBA00012848"/>
    </source>
</evidence>
<feature type="binding site" evidence="7">
    <location>
        <position position="37"/>
    </location>
    <ligand>
        <name>NAD(+)</name>
        <dbReference type="ChEBI" id="CHEBI:57540"/>
    </ligand>
</feature>
<keyword evidence="4 7" id="KW-0520">NAD</keyword>
<dbReference type="PRINTS" id="PR00080">
    <property type="entry name" value="SDRFAMILY"/>
</dbReference>
<accession>A0A543DQZ4</accession>
<dbReference type="FunFam" id="3.40.50.720:FF:000084">
    <property type="entry name" value="Short-chain dehydrogenase reductase"/>
    <property type="match status" value="1"/>
</dbReference>
<organism evidence="8 9">
    <name type="scientific">Pseudonocardia kunmingensis</name>
    <dbReference type="NCBI Taxonomy" id="630975"/>
    <lineage>
        <taxon>Bacteria</taxon>
        <taxon>Bacillati</taxon>
        <taxon>Actinomycetota</taxon>
        <taxon>Actinomycetes</taxon>
        <taxon>Pseudonocardiales</taxon>
        <taxon>Pseudonocardiaceae</taxon>
        <taxon>Pseudonocardia</taxon>
    </lineage>
</organism>
<protein>
    <recommendedName>
        <fullName evidence="2">diacetyl reductase [(S)-acetoin forming]</fullName>
        <ecNumber evidence="2">1.1.1.304</ecNumber>
    </recommendedName>
</protein>
<dbReference type="EMBL" id="VFPA01000002">
    <property type="protein sequence ID" value="TQM11755.1"/>
    <property type="molecule type" value="Genomic_DNA"/>
</dbReference>
<feature type="binding site" evidence="7">
    <location>
        <begin position="65"/>
        <end position="66"/>
    </location>
    <ligand>
        <name>NAD(+)</name>
        <dbReference type="ChEBI" id="CHEBI:57540"/>
    </ligand>
</feature>
<dbReference type="GO" id="GO:0045150">
    <property type="term" value="P:acetoin catabolic process"/>
    <property type="evidence" value="ECO:0007669"/>
    <property type="project" value="InterPro"/>
</dbReference>
<dbReference type="OrthoDB" id="9804774at2"/>
<dbReference type="PRINTS" id="PR00081">
    <property type="entry name" value="GDHRDH"/>
</dbReference>
<keyword evidence="3" id="KW-0560">Oxidoreductase</keyword>
<dbReference type="SUPFAM" id="SSF51735">
    <property type="entry name" value="NAD(P)-binding Rossmann-fold domains"/>
    <property type="match status" value="1"/>
</dbReference>
<dbReference type="Pfam" id="PF13561">
    <property type="entry name" value="adh_short_C2"/>
    <property type="match status" value="1"/>
</dbReference>
<dbReference type="AlphaFoldDB" id="A0A543DQZ4"/>
<gene>
    <name evidence="8" type="ORF">FB558_4325</name>
</gene>
<name>A0A543DQZ4_9PSEU</name>
<dbReference type="PANTHER" id="PTHR42760:SF121">
    <property type="entry name" value="3-OXOACYL-(ACYL-CARRIER-PROTEIN) REDUCTASE"/>
    <property type="match status" value="1"/>
</dbReference>
<evidence type="ECO:0000256" key="7">
    <source>
        <dbReference type="PIRSR" id="PIRSR614007-2"/>
    </source>
</evidence>
<dbReference type="NCBIfam" id="TIGR02415">
    <property type="entry name" value="23BDH"/>
    <property type="match status" value="1"/>
</dbReference>
<evidence type="ECO:0000256" key="3">
    <source>
        <dbReference type="ARBA" id="ARBA00023002"/>
    </source>
</evidence>
<comment type="caution">
    <text evidence="8">The sequence shown here is derived from an EMBL/GenBank/DDBJ whole genome shotgun (WGS) entry which is preliminary data.</text>
</comment>
<dbReference type="Proteomes" id="UP000315677">
    <property type="component" value="Unassembled WGS sequence"/>
</dbReference>
<dbReference type="NCBIfam" id="NF005559">
    <property type="entry name" value="PRK07231.1"/>
    <property type="match status" value="1"/>
</dbReference>